<keyword evidence="2" id="KW-0547">Nucleotide-binding</keyword>
<reference evidence="3" key="1">
    <citation type="submission" date="2019-09" db="EMBL/GenBank/DDBJ databases">
        <title>Distinct polysaccharide growth profiles of human intestinal Prevotella copri isolates.</title>
        <authorList>
            <person name="Fehlner-Peach H."/>
            <person name="Magnabosco C."/>
            <person name="Raghavan V."/>
            <person name="Scher J.U."/>
            <person name="Tett A."/>
            <person name="Cox L.M."/>
            <person name="Gottsegen C."/>
            <person name="Watters A."/>
            <person name="Wiltshire- Gordon J.D."/>
            <person name="Segata N."/>
            <person name="Bonneau R."/>
            <person name="Littman D.R."/>
        </authorList>
    </citation>
    <scope>NUCLEOTIDE SEQUENCE [LARGE SCALE GENOMIC DNA]</scope>
    <source>
        <strain evidence="3">iAQ1179</strain>
    </source>
</reference>
<dbReference type="PANTHER" id="PTHR43581:SF4">
    <property type="entry name" value="ATP_GTP PHOSPHATASE"/>
    <property type="match status" value="1"/>
</dbReference>
<organism evidence="2 3">
    <name type="scientific">Segatella copri</name>
    <dbReference type="NCBI Taxonomy" id="165179"/>
    <lineage>
        <taxon>Bacteria</taxon>
        <taxon>Pseudomonadati</taxon>
        <taxon>Bacteroidota</taxon>
        <taxon>Bacteroidia</taxon>
        <taxon>Bacteroidales</taxon>
        <taxon>Prevotellaceae</taxon>
        <taxon>Segatella</taxon>
    </lineage>
</organism>
<gene>
    <name evidence="2" type="ORF">F7D95_15940</name>
</gene>
<proteinExistence type="predicted"/>
<name>A0AA90UIG1_9BACT</name>
<protein>
    <submittedName>
        <fullName evidence="2">ATP-binding protein</fullName>
    </submittedName>
</protein>
<sequence length="520" mass="59406">MRLKSFSLKNFRGYRDEVHINMSDLTVFVGRNDIGKSTILEALDIFFNDKGAISPMELADVNKDAIASDDTETVFTAVFDNLPDSIIIDETVSTTLHDEMLLDSNGCLTVVKKYQAAGKPKIFIKAKHPTNPNCNDLLLLKIADLKKKANGLECQDRTKKAFLRKSIWNHYANDLQLAEDEIDTTGDGMKDIWQKLDLYMPIYSLFQSDRSNSDKDKEAQDPLKEAVKEIFSDEEILGKLTDVANEVRNKLQTVTSATLAKIEEMNPEIAQTLNPSIPSVETLKWADVFKNVSITSDNDIEINKRGSGVKRLILLNFFRAKAERMMNETNHTDIIYAIEEPETSQHIHHQRMLIESFKQISNYAHAQIILTTHSSHVVKMMKFENLRLVEENNGVKNVHGVVQSCLPIPSLNEINYSAFGEYSEEYHDELFGYLQTKAIDENSQNGYEDKFDNWLVSNGCTKNKIWEKEKNGNISQKPSTIQLYIRNKIHHPENQRNALYTFEELKSSIDKMREIVISLT</sequence>
<accession>A0AA90UIG1</accession>
<dbReference type="SUPFAM" id="SSF52540">
    <property type="entry name" value="P-loop containing nucleoside triphosphate hydrolases"/>
    <property type="match status" value="1"/>
</dbReference>
<evidence type="ECO:0000313" key="2">
    <source>
        <dbReference type="EMBL" id="MQN14244.1"/>
    </source>
</evidence>
<dbReference type="AlphaFoldDB" id="A0AA90UIG1"/>
<dbReference type="Pfam" id="PF13175">
    <property type="entry name" value="AAA_15"/>
    <property type="match status" value="1"/>
</dbReference>
<dbReference type="RefSeq" id="WP_153129581.1">
    <property type="nucleotide sequence ID" value="NZ_VZCW01000394.1"/>
</dbReference>
<dbReference type="PANTHER" id="PTHR43581">
    <property type="entry name" value="ATP/GTP PHOSPHATASE"/>
    <property type="match status" value="1"/>
</dbReference>
<dbReference type="Proteomes" id="UP000442105">
    <property type="component" value="Unassembled WGS sequence"/>
</dbReference>
<dbReference type="InterPro" id="IPR027417">
    <property type="entry name" value="P-loop_NTPase"/>
</dbReference>
<dbReference type="GO" id="GO:0005524">
    <property type="term" value="F:ATP binding"/>
    <property type="evidence" value="ECO:0007669"/>
    <property type="project" value="UniProtKB-KW"/>
</dbReference>
<feature type="domain" description="Endonuclease GajA/Old nuclease/RecF-like AAA" evidence="1">
    <location>
        <begin position="1"/>
        <end position="378"/>
    </location>
</feature>
<evidence type="ECO:0000313" key="3">
    <source>
        <dbReference type="Proteomes" id="UP000442105"/>
    </source>
</evidence>
<dbReference type="EMBL" id="VZCW01000394">
    <property type="protein sequence ID" value="MQN14244.1"/>
    <property type="molecule type" value="Genomic_DNA"/>
</dbReference>
<evidence type="ECO:0000259" key="1">
    <source>
        <dbReference type="Pfam" id="PF13175"/>
    </source>
</evidence>
<dbReference type="Gene3D" id="3.40.50.300">
    <property type="entry name" value="P-loop containing nucleotide triphosphate hydrolases"/>
    <property type="match status" value="1"/>
</dbReference>
<dbReference type="InterPro" id="IPR041685">
    <property type="entry name" value="AAA_GajA/Old/RecF-like"/>
</dbReference>
<comment type="caution">
    <text evidence="2">The sequence shown here is derived from an EMBL/GenBank/DDBJ whole genome shotgun (WGS) entry which is preliminary data.</text>
</comment>
<dbReference type="InterPro" id="IPR051396">
    <property type="entry name" value="Bact_Antivir_Def_Nuclease"/>
</dbReference>
<keyword evidence="2" id="KW-0067">ATP-binding</keyword>